<gene>
    <name evidence="2" type="ORF">TPC1_14393</name>
</gene>
<name>A0A146KD43_9EUKA</name>
<dbReference type="EMBL" id="GDID01003245">
    <property type="protein sequence ID" value="JAP93361.1"/>
    <property type="molecule type" value="Transcribed_RNA"/>
</dbReference>
<accession>A0A146KD43</accession>
<keyword evidence="1" id="KW-0812">Transmembrane</keyword>
<reference evidence="2" key="1">
    <citation type="submission" date="2015-07" db="EMBL/GenBank/DDBJ databases">
        <title>Adaptation to a free-living lifestyle via gene acquisitions in the diplomonad Trepomonas sp. PC1.</title>
        <authorList>
            <person name="Xu F."/>
            <person name="Jerlstrom-Hultqvist J."/>
            <person name="Kolisko M."/>
            <person name="Simpson A.G.B."/>
            <person name="Roger A.J."/>
            <person name="Svard S.G."/>
            <person name="Andersson J.O."/>
        </authorList>
    </citation>
    <scope>NUCLEOTIDE SEQUENCE</scope>
    <source>
        <strain evidence="2">PC1</strain>
    </source>
</reference>
<feature type="transmembrane region" description="Helical" evidence="1">
    <location>
        <begin position="79"/>
        <end position="100"/>
    </location>
</feature>
<feature type="non-terminal residue" evidence="2">
    <location>
        <position position="1"/>
    </location>
</feature>
<evidence type="ECO:0000313" key="2">
    <source>
        <dbReference type="EMBL" id="JAP93361.1"/>
    </source>
</evidence>
<proteinExistence type="predicted"/>
<protein>
    <submittedName>
        <fullName evidence="2">Amino acid transporter family protein</fullName>
    </submittedName>
</protein>
<keyword evidence="1" id="KW-1133">Transmembrane helix</keyword>
<organism evidence="2">
    <name type="scientific">Trepomonas sp. PC1</name>
    <dbReference type="NCBI Taxonomy" id="1076344"/>
    <lineage>
        <taxon>Eukaryota</taxon>
        <taxon>Metamonada</taxon>
        <taxon>Diplomonadida</taxon>
        <taxon>Hexamitidae</taxon>
        <taxon>Hexamitinae</taxon>
        <taxon>Trepomonas</taxon>
    </lineage>
</organism>
<keyword evidence="1" id="KW-0472">Membrane</keyword>
<evidence type="ECO:0000256" key="1">
    <source>
        <dbReference type="SAM" id="Phobius"/>
    </source>
</evidence>
<dbReference type="AlphaFoldDB" id="A0A146KD43"/>
<sequence>GQRRQSRRFSIQLPEKTRKIKTFLGEESSELKENDVIQEAINEIDHKNDQQVNLPIQRETEVQIPKGIYKTVPKKRRTAGWTIIGIYGAVCIVGVIMNTIDVIEVFFG</sequence>